<comment type="caution">
    <text evidence="1">The sequence shown here is derived from an EMBL/GenBank/DDBJ whole genome shotgun (WGS) entry which is preliminary data.</text>
</comment>
<name>A0A5C5C4J3_EGGLN</name>
<dbReference type="AlphaFoldDB" id="A0A5C5C4J3"/>
<proteinExistence type="predicted"/>
<evidence type="ECO:0000313" key="2">
    <source>
        <dbReference type="Proteomes" id="UP000312594"/>
    </source>
</evidence>
<reference evidence="1 2" key="1">
    <citation type="journal article" date="2005" name="Appl. Environ. Microbiol.">
        <title>Intestinal bacterial communities that produce active estrogen-like compounds enterodiol and enterolactone in humans.</title>
        <authorList>
            <person name="Clavel T."/>
            <person name="Henderson G."/>
            <person name="Alpert C.A."/>
            <person name="Philippe C."/>
            <person name="Rigottier-Gois L."/>
            <person name="Dore J."/>
            <person name="Blaut M."/>
        </authorList>
    </citation>
    <scope>NUCLEOTIDE SEQUENCE [LARGE SCALE GENOMIC DNA]</scope>
    <source>
        <strain evidence="1 2">SECO-MT75m2</strain>
    </source>
</reference>
<dbReference type="RefSeq" id="WP_139912180.1">
    <property type="nucleotide sequence ID" value="NZ_VEVP01000005.1"/>
</dbReference>
<organism evidence="1 2">
    <name type="scientific">Eggerthella lenta</name>
    <name type="common">Eubacterium lentum</name>
    <dbReference type="NCBI Taxonomy" id="84112"/>
    <lineage>
        <taxon>Bacteria</taxon>
        <taxon>Bacillati</taxon>
        <taxon>Actinomycetota</taxon>
        <taxon>Coriobacteriia</taxon>
        <taxon>Eggerthellales</taxon>
        <taxon>Eggerthellaceae</taxon>
        <taxon>Eggerthella</taxon>
    </lineage>
</organism>
<sequence length="374" mass="42697">MGERTTKRSTRPQRRRDNRLKLLPLCILRILERDTDVDHPLSIEDIRKKVEADYGIEVDRKTVSNNLSWLSELDERVRCDVKARSDGHGGIQEVSSGWHCEPALEAEELRYLADALLSCPRMPPRQKRDLWQKVSALGGSHAKRFAGLGDFHDANPRPAVNKQLFRTIDVLNEALGSGCQASFLLGSLDLKGRFCRRAEERRHVVDPRFMAMSDGRHYLFASYPSTRTPPDDRKMYSFRIDLMLDAELCRDEDGNPRKATVPPDRNPDVRTYLDKHLYTFSGPIVPVLFRFEDTDANRNLVFDRFGSAVRLERAGDDAADGRPCLDAVVQANEDAMRFFAMQYSGVIEVLEPQSLRDALHEEGLRVAKRYAQPQ</sequence>
<dbReference type="EMBL" id="VEVP01000005">
    <property type="protein sequence ID" value="TNU94058.1"/>
    <property type="molecule type" value="Genomic_DNA"/>
</dbReference>
<evidence type="ECO:0000313" key="1">
    <source>
        <dbReference type="EMBL" id="TNU94058.1"/>
    </source>
</evidence>
<dbReference type="Proteomes" id="UP000312594">
    <property type="component" value="Unassembled WGS sequence"/>
</dbReference>
<protein>
    <submittedName>
        <fullName evidence="1">WYL domain-containing protein</fullName>
    </submittedName>
</protein>
<gene>
    <name evidence="1" type="ORF">FIC87_03330</name>
</gene>
<accession>A0A5C5C4J3</accession>